<evidence type="ECO:0000256" key="2">
    <source>
        <dbReference type="ARBA" id="ARBA00023125"/>
    </source>
</evidence>
<proteinExistence type="predicted"/>
<feature type="domain" description="HTH tetR-type" evidence="5">
    <location>
        <begin position="6"/>
        <end position="66"/>
    </location>
</feature>
<evidence type="ECO:0000313" key="7">
    <source>
        <dbReference type="Proteomes" id="UP001589667"/>
    </source>
</evidence>
<dbReference type="Pfam" id="PF13305">
    <property type="entry name" value="TetR_C_33"/>
    <property type="match status" value="1"/>
</dbReference>
<dbReference type="EMBL" id="JBHMBL010000001">
    <property type="protein sequence ID" value="MFB9641700.1"/>
    <property type="molecule type" value="Genomic_DNA"/>
</dbReference>
<dbReference type="InterPro" id="IPR009057">
    <property type="entry name" value="Homeodomain-like_sf"/>
</dbReference>
<dbReference type="PROSITE" id="PS50977">
    <property type="entry name" value="HTH_TETR_2"/>
    <property type="match status" value="1"/>
</dbReference>
<comment type="caution">
    <text evidence="6">The sequence shown here is derived from an EMBL/GenBank/DDBJ whole genome shotgun (WGS) entry which is preliminary data.</text>
</comment>
<keyword evidence="7" id="KW-1185">Reference proteome</keyword>
<keyword evidence="3" id="KW-0804">Transcription</keyword>
<dbReference type="PANTHER" id="PTHR30055">
    <property type="entry name" value="HTH-TYPE TRANSCRIPTIONAL REGULATOR RUTR"/>
    <property type="match status" value="1"/>
</dbReference>
<organism evidence="6 7">
    <name type="scientific">Agromyces lapidis</name>
    <dbReference type="NCBI Taxonomy" id="279574"/>
    <lineage>
        <taxon>Bacteria</taxon>
        <taxon>Bacillati</taxon>
        <taxon>Actinomycetota</taxon>
        <taxon>Actinomycetes</taxon>
        <taxon>Micrococcales</taxon>
        <taxon>Microbacteriaceae</taxon>
        <taxon>Agromyces</taxon>
    </lineage>
</organism>
<evidence type="ECO:0000313" key="6">
    <source>
        <dbReference type="EMBL" id="MFB9641700.1"/>
    </source>
</evidence>
<dbReference type="InterPro" id="IPR025996">
    <property type="entry name" value="MT1864/Rv1816-like_C"/>
</dbReference>
<dbReference type="Proteomes" id="UP001589667">
    <property type="component" value="Unassembled WGS sequence"/>
</dbReference>
<evidence type="ECO:0000256" key="4">
    <source>
        <dbReference type="PROSITE-ProRule" id="PRU00335"/>
    </source>
</evidence>
<keyword evidence="1" id="KW-0805">Transcription regulation</keyword>
<sequence>MAYHHGRLRETLIDEAAAAIDERGVDALSLRELARRAGVSHAAPAHHFGDRSGLLTAIAADGFERLADALGAAGTDFVEAGVAYVRFATEEPGRFAVMFRTELLRPDDPALEAARDRAGSILASGAVGALGEARADRLAAWSIVHGFATLWNSGAIESAPDEHPDALAREVAARLVPGARAGG</sequence>
<reference evidence="6 7" key="1">
    <citation type="submission" date="2024-09" db="EMBL/GenBank/DDBJ databases">
        <authorList>
            <person name="Sun Q."/>
            <person name="Mori K."/>
        </authorList>
    </citation>
    <scope>NUCLEOTIDE SEQUENCE [LARGE SCALE GENOMIC DNA]</scope>
    <source>
        <strain evidence="6 7">JCM 14321</strain>
    </source>
</reference>
<feature type="DNA-binding region" description="H-T-H motif" evidence="4">
    <location>
        <begin position="29"/>
        <end position="48"/>
    </location>
</feature>
<accession>A0ABV5SMY9</accession>
<dbReference type="InterPro" id="IPR001647">
    <property type="entry name" value="HTH_TetR"/>
</dbReference>
<dbReference type="Pfam" id="PF00440">
    <property type="entry name" value="TetR_N"/>
    <property type="match status" value="1"/>
</dbReference>
<dbReference type="SUPFAM" id="SSF48498">
    <property type="entry name" value="Tetracyclin repressor-like, C-terminal domain"/>
    <property type="match status" value="1"/>
</dbReference>
<evidence type="ECO:0000256" key="1">
    <source>
        <dbReference type="ARBA" id="ARBA00023015"/>
    </source>
</evidence>
<dbReference type="InterPro" id="IPR050109">
    <property type="entry name" value="HTH-type_TetR-like_transc_reg"/>
</dbReference>
<dbReference type="RefSeq" id="WP_157423262.1">
    <property type="nucleotide sequence ID" value="NZ_BAAANI010000006.1"/>
</dbReference>
<dbReference type="PANTHER" id="PTHR30055:SF220">
    <property type="entry name" value="TETR-FAMILY REGULATORY PROTEIN"/>
    <property type="match status" value="1"/>
</dbReference>
<protein>
    <submittedName>
        <fullName evidence="6">TetR/AcrR family transcriptional regulator</fullName>
    </submittedName>
</protein>
<evidence type="ECO:0000256" key="3">
    <source>
        <dbReference type="ARBA" id="ARBA00023163"/>
    </source>
</evidence>
<dbReference type="SUPFAM" id="SSF46689">
    <property type="entry name" value="Homeodomain-like"/>
    <property type="match status" value="1"/>
</dbReference>
<name>A0ABV5SMY9_9MICO</name>
<dbReference type="Gene3D" id="1.10.357.10">
    <property type="entry name" value="Tetracycline Repressor, domain 2"/>
    <property type="match status" value="1"/>
</dbReference>
<evidence type="ECO:0000259" key="5">
    <source>
        <dbReference type="PROSITE" id="PS50977"/>
    </source>
</evidence>
<dbReference type="InterPro" id="IPR036271">
    <property type="entry name" value="Tet_transcr_reg_TetR-rel_C_sf"/>
</dbReference>
<keyword evidence="2 4" id="KW-0238">DNA-binding</keyword>
<gene>
    <name evidence="6" type="ORF">ACFFQV_05275</name>
</gene>